<comment type="caution">
    <text evidence="2">The sequence shown here is derived from an EMBL/GenBank/DDBJ whole genome shotgun (WGS) entry which is preliminary data.</text>
</comment>
<evidence type="ECO:0000313" key="2">
    <source>
        <dbReference type="EMBL" id="MVT07843.1"/>
    </source>
</evidence>
<proteinExistence type="predicted"/>
<keyword evidence="3" id="KW-1185">Reference proteome</keyword>
<organism evidence="2 3">
    <name type="scientific">Chitinophaga tropicalis</name>
    <dbReference type="NCBI Taxonomy" id="2683588"/>
    <lineage>
        <taxon>Bacteria</taxon>
        <taxon>Pseudomonadati</taxon>
        <taxon>Bacteroidota</taxon>
        <taxon>Chitinophagia</taxon>
        <taxon>Chitinophagales</taxon>
        <taxon>Chitinophagaceae</taxon>
        <taxon>Chitinophaga</taxon>
    </lineage>
</organism>
<feature type="domain" description="Lipocalin-like" evidence="1">
    <location>
        <begin position="27"/>
        <end position="141"/>
    </location>
</feature>
<dbReference type="InterPro" id="IPR024311">
    <property type="entry name" value="Lipocalin-like"/>
</dbReference>
<dbReference type="RefSeq" id="WP_157305267.1">
    <property type="nucleotide sequence ID" value="NZ_WRXN01000002.1"/>
</dbReference>
<sequence>MNKMLQYVIATFSTCISIPVFGQQLAGTWKLIAADKILPDGRQAADYGDNPHGIAIFTNNGHYTVEIFHNDRQRFASGDREKGTPEEYRNAMLTMSCHFGTYEVDTVKNRIRFHIDKASFPNADGTSRENTFSLKDDQLSWQLPPRPNGEIPLSVFTRIR</sequence>
<dbReference type="EMBL" id="WRXN01000002">
    <property type="protein sequence ID" value="MVT07843.1"/>
    <property type="molecule type" value="Genomic_DNA"/>
</dbReference>
<evidence type="ECO:0000313" key="3">
    <source>
        <dbReference type="Proteomes" id="UP000461730"/>
    </source>
</evidence>
<protein>
    <submittedName>
        <fullName evidence="2">Lipocalin-like domain protein</fullName>
    </submittedName>
</protein>
<dbReference type="Proteomes" id="UP000461730">
    <property type="component" value="Unassembled WGS sequence"/>
</dbReference>
<name>A0A7K1U0G9_9BACT</name>
<reference evidence="2 3" key="1">
    <citation type="submission" date="2019-12" db="EMBL/GenBank/DDBJ databases">
        <title>Chitinophaga sp. strain ysch24 (GDMCC 1.1355), whole genome shotgun sequence.</title>
        <authorList>
            <person name="Zhang X."/>
        </authorList>
    </citation>
    <scope>NUCLEOTIDE SEQUENCE [LARGE SCALE GENOMIC DNA]</scope>
    <source>
        <strain evidence="3">ysch24</strain>
    </source>
</reference>
<gene>
    <name evidence="2" type="ORF">GO493_06185</name>
</gene>
<dbReference type="AlphaFoldDB" id="A0A7K1U0G9"/>
<dbReference type="Pfam" id="PF13924">
    <property type="entry name" value="Lipocalin_5"/>
    <property type="match status" value="1"/>
</dbReference>
<evidence type="ECO:0000259" key="1">
    <source>
        <dbReference type="Pfam" id="PF13924"/>
    </source>
</evidence>
<accession>A0A7K1U0G9</accession>